<evidence type="ECO:0000256" key="5">
    <source>
        <dbReference type="ARBA" id="ARBA00023015"/>
    </source>
</evidence>
<dbReference type="InterPro" id="IPR003029">
    <property type="entry name" value="S1_domain"/>
</dbReference>
<comment type="caution">
    <text evidence="11">The sequence shown here is derived from an EMBL/GenBank/DDBJ whole genome shotgun (WGS) entry which is preliminary data.</text>
</comment>
<gene>
    <name evidence="7" type="primary">nusA</name>
    <name evidence="11" type="ORF">A2563_03965</name>
</gene>
<dbReference type="GO" id="GO:0031564">
    <property type="term" value="P:transcription antitermination"/>
    <property type="evidence" value="ECO:0007669"/>
    <property type="project" value="UniProtKB-UniRule"/>
</dbReference>
<evidence type="ECO:0000256" key="8">
    <source>
        <dbReference type="SAM" id="Coils"/>
    </source>
</evidence>
<evidence type="ECO:0000313" key="11">
    <source>
        <dbReference type="EMBL" id="OGH92797.1"/>
    </source>
</evidence>
<sequence length="405" mass="45341">MSDITKAIQVLCEEKNLSYESVMEAIEFALAAAYRKDFGNKQQNIKVKFDPEKGDMKAWDVKTVVEDIAEDALLVAQEELTKRREKAKEEKRELTEEETEDLPRFNPKTELMLSAAKEIDKKVKVGEVMEIPLEIQHEFGRMAAQTAKQVIIQKIREAERGIMFNDFKGQEGQLVMGTIQRAEARKVLVDFGKVTGVLLAEHQNSRDHYRPGARMKFLLLSVQMTPRGLEVLLSRSDVAMVREIFKQEIPEISDGLIEIKGIAREAGFRSKVAVFTTDKAIDPIGSCIGQKGSRINTIIEELGGEKIDIIQYSEDAKEYIAHALAPAKILNVKLNESDKIAEVGVAPDQFSLAIGRNGQNVRLAANLTGWRIDVVEEGGSEKLSSDEVKPEAVEVAEEVEEKKEE</sequence>
<comment type="subunit">
    <text evidence="7">Monomer. Binds directly to the core enzyme of the DNA-dependent RNA polymerase and to nascent RNA.</text>
</comment>
<dbReference type="CDD" id="cd22529">
    <property type="entry name" value="KH-II_NusA_rpt2"/>
    <property type="match status" value="1"/>
</dbReference>
<dbReference type="Pfam" id="PF08529">
    <property type="entry name" value="NusA_N"/>
    <property type="match status" value="1"/>
</dbReference>
<keyword evidence="5 7" id="KW-0805">Transcription regulation</keyword>
<dbReference type="SMART" id="SM00316">
    <property type="entry name" value="S1"/>
    <property type="match status" value="1"/>
</dbReference>
<evidence type="ECO:0000256" key="7">
    <source>
        <dbReference type="HAMAP-Rule" id="MF_00945"/>
    </source>
</evidence>
<dbReference type="FunFam" id="3.30.300.20:FF:000005">
    <property type="entry name" value="Transcription termination/antitermination protein NusA"/>
    <property type="match status" value="1"/>
</dbReference>
<dbReference type="GO" id="GO:0003700">
    <property type="term" value="F:DNA-binding transcription factor activity"/>
    <property type="evidence" value="ECO:0007669"/>
    <property type="project" value="InterPro"/>
</dbReference>
<dbReference type="FunFam" id="3.30.300.20:FF:000002">
    <property type="entry name" value="Transcription termination/antitermination protein NusA"/>
    <property type="match status" value="1"/>
</dbReference>
<reference evidence="11 12" key="1">
    <citation type="journal article" date="2016" name="Nat. Commun.">
        <title>Thousands of microbial genomes shed light on interconnected biogeochemical processes in an aquifer system.</title>
        <authorList>
            <person name="Anantharaman K."/>
            <person name="Brown C.T."/>
            <person name="Hug L.A."/>
            <person name="Sharon I."/>
            <person name="Castelle C.J."/>
            <person name="Probst A.J."/>
            <person name="Thomas B.C."/>
            <person name="Singh A."/>
            <person name="Wilkins M.J."/>
            <person name="Karaoz U."/>
            <person name="Brodie E.L."/>
            <person name="Williams K.H."/>
            <person name="Hubbard S.S."/>
            <person name="Banfield J.F."/>
        </authorList>
    </citation>
    <scope>NUCLEOTIDE SEQUENCE [LARGE SCALE GENOMIC DNA]</scope>
</reference>
<dbReference type="PANTHER" id="PTHR22648">
    <property type="entry name" value="TRANSCRIPTION TERMINATION FACTOR NUSA"/>
    <property type="match status" value="1"/>
</dbReference>
<dbReference type="NCBIfam" id="TIGR01953">
    <property type="entry name" value="NusA"/>
    <property type="match status" value="1"/>
</dbReference>
<dbReference type="Proteomes" id="UP000176634">
    <property type="component" value="Unassembled WGS sequence"/>
</dbReference>
<protein>
    <recommendedName>
        <fullName evidence="7">Transcription termination/antitermination protein NusA</fullName>
    </recommendedName>
</protein>
<dbReference type="GO" id="GO:0003723">
    <property type="term" value="F:RNA binding"/>
    <property type="evidence" value="ECO:0007669"/>
    <property type="project" value="UniProtKB-UniRule"/>
</dbReference>
<comment type="subcellular location">
    <subcellularLocation>
        <location evidence="7">Cytoplasm</location>
    </subcellularLocation>
</comment>
<keyword evidence="6 7" id="KW-0804">Transcription</keyword>
<feature type="domain" description="S1 motif" evidence="10">
    <location>
        <begin position="172"/>
        <end position="236"/>
    </location>
</feature>
<keyword evidence="2 7" id="KW-0963">Cytoplasm</keyword>
<dbReference type="InterPro" id="IPR015946">
    <property type="entry name" value="KH_dom-like_a/b"/>
</dbReference>
<dbReference type="InterPro" id="IPR025249">
    <property type="entry name" value="TF_NusA_KH_1st"/>
</dbReference>
<dbReference type="CDD" id="cd04455">
    <property type="entry name" value="S1_NusA"/>
    <property type="match status" value="1"/>
</dbReference>
<evidence type="ECO:0000256" key="6">
    <source>
        <dbReference type="ARBA" id="ARBA00023163"/>
    </source>
</evidence>
<dbReference type="InterPro" id="IPR004087">
    <property type="entry name" value="KH_dom"/>
</dbReference>
<accession>A0A1F6P9D8</accession>
<dbReference type="STRING" id="1798705.A2563_03965"/>
<comment type="similarity">
    <text evidence="7">Belongs to the NusA family.</text>
</comment>
<dbReference type="InterPro" id="IPR009019">
    <property type="entry name" value="KH_sf_prok-type"/>
</dbReference>
<evidence type="ECO:0000313" key="12">
    <source>
        <dbReference type="Proteomes" id="UP000176634"/>
    </source>
</evidence>
<dbReference type="SUPFAM" id="SSF69705">
    <property type="entry name" value="Transcription factor NusA, N-terminal domain"/>
    <property type="match status" value="1"/>
</dbReference>
<keyword evidence="4 7" id="KW-0694">RNA-binding</keyword>
<dbReference type="PROSITE" id="PS50084">
    <property type="entry name" value="KH_TYPE_1"/>
    <property type="match status" value="1"/>
</dbReference>
<evidence type="ECO:0000256" key="3">
    <source>
        <dbReference type="ARBA" id="ARBA00022814"/>
    </source>
</evidence>
<dbReference type="Pfam" id="PF26594">
    <property type="entry name" value="KH_NusA_2nd"/>
    <property type="match status" value="1"/>
</dbReference>
<dbReference type="CDD" id="cd02134">
    <property type="entry name" value="KH-II_NusA_rpt1"/>
    <property type="match status" value="1"/>
</dbReference>
<dbReference type="PROSITE" id="PS50126">
    <property type="entry name" value="S1"/>
    <property type="match status" value="1"/>
</dbReference>
<dbReference type="InterPro" id="IPR012340">
    <property type="entry name" value="NA-bd_OB-fold"/>
</dbReference>
<dbReference type="Gene3D" id="3.30.1480.10">
    <property type="entry name" value="NusA, N-terminal domain"/>
    <property type="match status" value="1"/>
</dbReference>
<keyword evidence="8" id="KW-0175">Coiled coil</keyword>
<dbReference type="GO" id="GO:0006353">
    <property type="term" value="P:DNA-templated transcription termination"/>
    <property type="evidence" value="ECO:0007669"/>
    <property type="project" value="UniProtKB-UniRule"/>
</dbReference>
<dbReference type="GO" id="GO:0005829">
    <property type="term" value="C:cytosol"/>
    <property type="evidence" value="ECO:0007669"/>
    <property type="project" value="TreeGrafter"/>
</dbReference>
<dbReference type="SMART" id="SM00322">
    <property type="entry name" value="KH"/>
    <property type="match status" value="2"/>
</dbReference>
<name>A0A1F6P9D8_9BACT</name>
<dbReference type="InterPro" id="IPR030842">
    <property type="entry name" value="TF_NusA_bacterial"/>
</dbReference>
<comment type="function">
    <text evidence="7">Participates in both transcription termination and antitermination.</text>
</comment>
<proteinExistence type="inferred from homology"/>
<dbReference type="Pfam" id="PF13184">
    <property type="entry name" value="KH_NusA_1st"/>
    <property type="match status" value="1"/>
</dbReference>
<evidence type="ECO:0000256" key="9">
    <source>
        <dbReference type="SAM" id="MobiDB-lite"/>
    </source>
</evidence>
<organism evidence="11 12">
    <name type="scientific">Candidatus Magasanikbacteria bacterium RIFOXYD1_FULL_40_23</name>
    <dbReference type="NCBI Taxonomy" id="1798705"/>
    <lineage>
        <taxon>Bacteria</taxon>
        <taxon>Candidatus Magasanikiibacteriota</taxon>
    </lineage>
</organism>
<dbReference type="InterPro" id="IPR058582">
    <property type="entry name" value="KH_NusA_2nd"/>
</dbReference>
<dbReference type="InterPro" id="IPR010213">
    <property type="entry name" value="TF_NusA"/>
</dbReference>
<keyword evidence="3 7" id="KW-0889">Transcription antitermination</keyword>
<dbReference type="Gene3D" id="3.30.300.20">
    <property type="match status" value="2"/>
</dbReference>
<dbReference type="AlphaFoldDB" id="A0A1F6P9D8"/>
<feature type="coiled-coil region" evidence="8">
    <location>
        <begin position="70"/>
        <end position="100"/>
    </location>
</feature>
<dbReference type="SUPFAM" id="SSF54814">
    <property type="entry name" value="Prokaryotic type KH domain (KH-domain type II)"/>
    <property type="match status" value="2"/>
</dbReference>
<evidence type="ECO:0000256" key="1">
    <source>
        <dbReference type="ARBA" id="ARBA00022472"/>
    </source>
</evidence>
<evidence type="ECO:0000259" key="10">
    <source>
        <dbReference type="PROSITE" id="PS50126"/>
    </source>
</evidence>
<dbReference type="InterPro" id="IPR036555">
    <property type="entry name" value="NusA_N_sf"/>
</dbReference>
<feature type="region of interest" description="Disordered" evidence="9">
    <location>
        <begin position="381"/>
        <end position="405"/>
    </location>
</feature>
<keyword evidence="1 7" id="KW-0806">Transcription termination</keyword>
<dbReference type="InterPro" id="IPR013735">
    <property type="entry name" value="TF_NusA_N"/>
</dbReference>
<dbReference type="PANTHER" id="PTHR22648:SF0">
    <property type="entry name" value="TRANSCRIPTION TERMINATION_ANTITERMINATION PROTEIN NUSA"/>
    <property type="match status" value="1"/>
</dbReference>
<dbReference type="Gene3D" id="2.40.50.140">
    <property type="entry name" value="Nucleic acid-binding proteins"/>
    <property type="match status" value="1"/>
</dbReference>
<dbReference type="EMBL" id="MFRA01000005">
    <property type="protein sequence ID" value="OGH92797.1"/>
    <property type="molecule type" value="Genomic_DNA"/>
</dbReference>
<evidence type="ECO:0000256" key="4">
    <source>
        <dbReference type="ARBA" id="ARBA00022884"/>
    </source>
</evidence>
<evidence type="ECO:0000256" key="2">
    <source>
        <dbReference type="ARBA" id="ARBA00022490"/>
    </source>
</evidence>
<feature type="compositionally biased region" description="Basic and acidic residues" evidence="9">
    <location>
        <begin position="381"/>
        <end position="392"/>
    </location>
</feature>
<dbReference type="SUPFAM" id="SSF50249">
    <property type="entry name" value="Nucleic acid-binding proteins"/>
    <property type="match status" value="1"/>
</dbReference>
<dbReference type="HAMAP" id="MF_00945_B">
    <property type="entry name" value="NusA_B"/>
    <property type="match status" value="1"/>
</dbReference>